<proteinExistence type="predicted"/>
<dbReference type="EMBL" id="GBRH01252400">
    <property type="protein sequence ID" value="JAD45495.1"/>
    <property type="molecule type" value="Transcribed_RNA"/>
</dbReference>
<name>A0A0A9A917_ARUDO</name>
<sequence length="22" mass="2221">MIASLTALDPAWLHHGAASGDS</sequence>
<organism evidence="1">
    <name type="scientific">Arundo donax</name>
    <name type="common">Giant reed</name>
    <name type="synonym">Donax arundinaceus</name>
    <dbReference type="NCBI Taxonomy" id="35708"/>
    <lineage>
        <taxon>Eukaryota</taxon>
        <taxon>Viridiplantae</taxon>
        <taxon>Streptophyta</taxon>
        <taxon>Embryophyta</taxon>
        <taxon>Tracheophyta</taxon>
        <taxon>Spermatophyta</taxon>
        <taxon>Magnoliopsida</taxon>
        <taxon>Liliopsida</taxon>
        <taxon>Poales</taxon>
        <taxon>Poaceae</taxon>
        <taxon>PACMAD clade</taxon>
        <taxon>Arundinoideae</taxon>
        <taxon>Arundineae</taxon>
        <taxon>Arundo</taxon>
    </lineage>
</organism>
<reference evidence="1" key="1">
    <citation type="submission" date="2014-09" db="EMBL/GenBank/DDBJ databases">
        <authorList>
            <person name="Magalhaes I.L.F."/>
            <person name="Oliveira U."/>
            <person name="Santos F.R."/>
            <person name="Vidigal T.H.D.A."/>
            <person name="Brescovit A.D."/>
            <person name="Santos A.J."/>
        </authorList>
    </citation>
    <scope>NUCLEOTIDE SEQUENCE</scope>
    <source>
        <tissue evidence="1">Shoot tissue taken approximately 20 cm above the soil surface</tissue>
    </source>
</reference>
<reference evidence="1" key="2">
    <citation type="journal article" date="2015" name="Data Brief">
        <title>Shoot transcriptome of the giant reed, Arundo donax.</title>
        <authorList>
            <person name="Barrero R.A."/>
            <person name="Guerrero F.D."/>
            <person name="Moolhuijzen P."/>
            <person name="Goolsby J.A."/>
            <person name="Tidwell J."/>
            <person name="Bellgard S.E."/>
            <person name="Bellgard M.I."/>
        </authorList>
    </citation>
    <scope>NUCLEOTIDE SEQUENCE</scope>
    <source>
        <tissue evidence="1">Shoot tissue taken approximately 20 cm above the soil surface</tissue>
    </source>
</reference>
<accession>A0A0A9A917</accession>
<dbReference type="AlphaFoldDB" id="A0A0A9A917"/>
<evidence type="ECO:0000313" key="1">
    <source>
        <dbReference type="EMBL" id="JAD45495.1"/>
    </source>
</evidence>
<protein>
    <submittedName>
        <fullName evidence="1">Uncharacterized protein</fullName>
    </submittedName>
</protein>